<dbReference type="GO" id="GO:0009986">
    <property type="term" value="C:cell surface"/>
    <property type="evidence" value="ECO:0007669"/>
    <property type="project" value="TreeGrafter"/>
</dbReference>
<dbReference type="AlphaFoldDB" id="A0A8B9XMR9"/>
<evidence type="ECO:0000256" key="10">
    <source>
        <dbReference type="SAM" id="MobiDB-lite"/>
    </source>
</evidence>
<evidence type="ECO:0000256" key="7">
    <source>
        <dbReference type="ARBA" id="ARBA00023157"/>
    </source>
</evidence>
<keyword evidence="5 11" id="KW-1133">Transmembrane helix</keyword>
<dbReference type="Proteomes" id="UP000694520">
    <property type="component" value="Chromosome 8"/>
</dbReference>
<keyword evidence="3 11" id="KW-0812">Transmembrane</keyword>
<reference evidence="12" key="2">
    <citation type="submission" date="2025-08" db="UniProtKB">
        <authorList>
            <consortium name="Ensembl"/>
        </authorList>
    </citation>
    <scope>IDENTIFICATION</scope>
</reference>
<evidence type="ECO:0000256" key="3">
    <source>
        <dbReference type="ARBA" id="ARBA00022692"/>
    </source>
</evidence>
<dbReference type="PANTHER" id="PTHR47009:SF1">
    <property type="entry name" value="HEPATITIS A VIRUS CELLULAR RECEPTOR 1"/>
    <property type="match status" value="1"/>
</dbReference>
<accession>A0A8B9XMR9</accession>
<dbReference type="GO" id="GO:0033005">
    <property type="term" value="P:positive regulation of mast cell activation"/>
    <property type="evidence" value="ECO:0007669"/>
    <property type="project" value="TreeGrafter"/>
</dbReference>
<keyword evidence="8" id="KW-0325">Glycoprotein</keyword>
<dbReference type="InterPro" id="IPR052331">
    <property type="entry name" value="TIM_domain-containing_protein"/>
</dbReference>
<feature type="transmembrane region" description="Helical" evidence="11">
    <location>
        <begin position="151"/>
        <end position="171"/>
    </location>
</feature>
<proteinExistence type="predicted"/>
<protein>
    <submittedName>
        <fullName evidence="12">Uncharacterized protein</fullName>
    </submittedName>
</protein>
<keyword evidence="6 11" id="KW-0472">Membrane</keyword>
<dbReference type="GO" id="GO:0001618">
    <property type="term" value="F:virus receptor activity"/>
    <property type="evidence" value="ECO:0007669"/>
    <property type="project" value="TreeGrafter"/>
</dbReference>
<dbReference type="Ensembl" id="ENSBGRT00000025365.1">
    <property type="protein sequence ID" value="ENSBGRP00000021984.1"/>
    <property type="gene ID" value="ENSBGRG00000013840.1"/>
</dbReference>
<dbReference type="GO" id="GO:0006911">
    <property type="term" value="P:phagocytosis, engulfment"/>
    <property type="evidence" value="ECO:0007669"/>
    <property type="project" value="TreeGrafter"/>
</dbReference>
<sequence length="219" mass="23770">MTPTNQATMTTPTMTSSIPITMSTSTPRRTTAISATMTTTTPITTTIIPTTTTTVTPTATWSISTTTTITPKTTTTTTPTKNTTAVTTTVVTTAPEKMRPSTSAFLMPSPTKDFQPDGKGTVTQSPDPLWHCKGSAVILTQDTWICINKGVYIGISVIISVLFLTFLVFMINKSNLFLSNKLELRCVILLRDSHVKILKNADVNHVRAEDNVDIIDDQL</sequence>
<organism evidence="12 13">
    <name type="scientific">Bos mutus grunniens</name>
    <name type="common">Wild yak</name>
    <name type="synonym">Bos grunniens</name>
    <dbReference type="NCBI Taxonomy" id="30521"/>
    <lineage>
        <taxon>Eukaryota</taxon>
        <taxon>Metazoa</taxon>
        <taxon>Chordata</taxon>
        <taxon>Craniata</taxon>
        <taxon>Vertebrata</taxon>
        <taxon>Euteleostomi</taxon>
        <taxon>Mammalia</taxon>
        <taxon>Eutheria</taxon>
        <taxon>Laurasiatheria</taxon>
        <taxon>Artiodactyla</taxon>
        <taxon>Ruminantia</taxon>
        <taxon>Pecora</taxon>
        <taxon>Bovidae</taxon>
        <taxon>Bovinae</taxon>
        <taxon>Bos</taxon>
    </lineage>
</organism>
<evidence type="ECO:0000256" key="8">
    <source>
        <dbReference type="ARBA" id="ARBA00023180"/>
    </source>
</evidence>
<evidence type="ECO:0000256" key="9">
    <source>
        <dbReference type="ARBA" id="ARBA00023319"/>
    </source>
</evidence>
<dbReference type="PANTHER" id="PTHR47009">
    <property type="entry name" value="HEPATITIS A VIRUS CELLULAR RECEPTOR 1 HOMOLOG"/>
    <property type="match status" value="1"/>
</dbReference>
<keyword evidence="4" id="KW-0732">Signal</keyword>
<keyword evidence="2" id="KW-1003">Cell membrane</keyword>
<evidence type="ECO:0000256" key="2">
    <source>
        <dbReference type="ARBA" id="ARBA00022475"/>
    </source>
</evidence>
<feature type="region of interest" description="Disordered" evidence="10">
    <location>
        <begin position="1"/>
        <end position="28"/>
    </location>
</feature>
<evidence type="ECO:0000256" key="5">
    <source>
        <dbReference type="ARBA" id="ARBA00022989"/>
    </source>
</evidence>
<evidence type="ECO:0000313" key="13">
    <source>
        <dbReference type="Proteomes" id="UP000694520"/>
    </source>
</evidence>
<evidence type="ECO:0000256" key="11">
    <source>
        <dbReference type="SAM" id="Phobius"/>
    </source>
</evidence>
<dbReference type="GO" id="GO:0001786">
    <property type="term" value="F:phosphatidylserine binding"/>
    <property type="evidence" value="ECO:0007669"/>
    <property type="project" value="TreeGrafter"/>
</dbReference>
<reference evidence="12" key="1">
    <citation type="submission" date="2019-05" db="EMBL/GenBank/DDBJ databases">
        <authorList>
            <person name="Zhang S."/>
            <person name="Liu J."/>
        </authorList>
    </citation>
    <scope>NUCLEOTIDE SEQUENCE [LARGE SCALE GENOMIC DNA]</scope>
</reference>
<keyword evidence="7" id="KW-1015">Disulfide bond</keyword>
<dbReference type="GeneTree" id="ENSGT00970000197041"/>
<evidence type="ECO:0000256" key="4">
    <source>
        <dbReference type="ARBA" id="ARBA00022729"/>
    </source>
</evidence>
<name>A0A8B9XMR9_BOSMU</name>
<evidence type="ECO:0000256" key="1">
    <source>
        <dbReference type="ARBA" id="ARBA00004251"/>
    </source>
</evidence>
<keyword evidence="13" id="KW-1185">Reference proteome</keyword>
<reference evidence="12" key="3">
    <citation type="submission" date="2025-09" db="UniProtKB">
        <authorList>
            <consortium name="Ensembl"/>
        </authorList>
    </citation>
    <scope>IDENTIFICATION</scope>
</reference>
<dbReference type="GO" id="GO:0005886">
    <property type="term" value="C:plasma membrane"/>
    <property type="evidence" value="ECO:0007669"/>
    <property type="project" value="UniProtKB-SubCell"/>
</dbReference>
<keyword evidence="9" id="KW-0393">Immunoglobulin domain</keyword>
<comment type="subcellular location">
    <subcellularLocation>
        <location evidence="1">Cell membrane</location>
        <topology evidence="1">Single-pass type I membrane protein</topology>
    </subcellularLocation>
</comment>
<evidence type="ECO:0000256" key="6">
    <source>
        <dbReference type="ARBA" id="ARBA00023136"/>
    </source>
</evidence>
<evidence type="ECO:0000313" key="12">
    <source>
        <dbReference type="Ensembl" id="ENSBGRP00000021984.1"/>
    </source>
</evidence>